<evidence type="ECO:0000313" key="2">
    <source>
        <dbReference type="Proteomes" id="UP000269396"/>
    </source>
</evidence>
<dbReference type="EMBL" id="UZAL01013513">
    <property type="protein sequence ID" value="VDP08188.1"/>
    <property type="molecule type" value="Genomic_DNA"/>
</dbReference>
<dbReference type="AlphaFoldDB" id="A0A183NR05"/>
<evidence type="ECO:0000313" key="1">
    <source>
        <dbReference type="EMBL" id="VDP08188.1"/>
    </source>
</evidence>
<gene>
    <name evidence="1" type="ORF">SMTD_LOCUS4541</name>
</gene>
<name>A0A183NR05_9TREM</name>
<protein>
    <submittedName>
        <fullName evidence="1">Uncharacterized protein</fullName>
    </submittedName>
</protein>
<accession>A0A183NR05</accession>
<sequence length="99" mass="11264">MKHAIQFTTRNQLEDLHFADDLNLLSHTHEQMQVRTTSLATAASESMGLNIHKGKSKISSTTWNAPIPFHLMKKLCKMWNHSRTLSAASSMNIEDLMQK</sequence>
<reference evidence="1 2" key="1">
    <citation type="submission" date="2018-11" db="EMBL/GenBank/DDBJ databases">
        <authorList>
            <consortium name="Pathogen Informatics"/>
        </authorList>
    </citation>
    <scope>NUCLEOTIDE SEQUENCE [LARGE SCALE GENOMIC DNA]</scope>
    <source>
        <strain>Denwood</strain>
        <strain evidence="2">Zambia</strain>
    </source>
</reference>
<dbReference type="Proteomes" id="UP000269396">
    <property type="component" value="Unassembled WGS sequence"/>
</dbReference>
<keyword evidence="2" id="KW-1185">Reference proteome</keyword>
<proteinExistence type="predicted"/>
<organism evidence="1 2">
    <name type="scientific">Schistosoma mattheei</name>
    <dbReference type="NCBI Taxonomy" id="31246"/>
    <lineage>
        <taxon>Eukaryota</taxon>
        <taxon>Metazoa</taxon>
        <taxon>Spiralia</taxon>
        <taxon>Lophotrochozoa</taxon>
        <taxon>Platyhelminthes</taxon>
        <taxon>Trematoda</taxon>
        <taxon>Digenea</taxon>
        <taxon>Strigeidida</taxon>
        <taxon>Schistosomatoidea</taxon>
        <taxon>Schistosomatidae</taxon>
        <taxon>Schistosoma</taxon>
    </lineage>
</organism>